<evidence type="ECO:0000313" key="3">
    <source>
        <dbReference type="EMBL" id="MEM5425957.1"/>
    </source>
</evidence>
<dbReference type="PANTHER" id="PTHR12277">
    <property type="entry name" value="ALPHA/BETA HYDROLASE DOMAIN-CONTAINING PROTEIN"/>
    <property type="match status" value="1"/>
</dbReference>
<keyword evidence="4" id="KW-1185">Reference proteome</keyword>
<dbReference type="EMBL" id="JAYMRV010000013">
    <property type="protein sequence ID" value="MEM5425957.1"/>
    <property type="molecule type" value="Genomic_DNA"/>
</dbReference>
<gene>
    <name evidence="3" type="ORF">VSR73_33510</name>
</gene>
<keyword evidence="3" id="KW-0378">Hydrolase</keyword>
<dbReference type="RefSeq" id="WP_342949759.1">
    <property type="nucleotide sequence ID" value="NZ_JAYMRV010000013.1"/>
</dbReference>
<keyword evidence="1" id="KW-1133">Transmembrane helix</keyword>
<evidence type="ECO:0000313" key="4">
    <source>
        <dbReference type="Proteomes" id="UP001489897"/>
    </source>
</evidence>
<dbReference type="InterPro" id="IPR029058">
    <property type="entry name" value="AB_hydrolase_fold"/>
</dbReference>
<sequence length="277" mass="29891">MTAPLYIAIAVAAALLIYGCAMALLYWLQGRLIYPSERLQRGPLRPDAQGRIRHVRVHTADGNELVCGHAAPADPARATVVLFHGNGEDLTQRTHIAHALLDAGYGVLLAGYRGYGGAPGRPSEAGLYADGRAAIAFAARHSRDVVLHGYSLGSAVAVQIATERPLAALLLEAPFTSVADVAAVRMRWLPRIVPMRWLVRDRYDNLAKIGSVRAPILIYGGDADHVVPPPQFSRLFTAIRAPRRFAIIAGASHVNAWERGGHAHVLRFLDDVLGSQS</sequence>
<protein>
    <submittedName>
        <fullName evidence="3">Alpha/beta fold hydrolase</fullName>
    </submittedName>
</protein>
<dbReference type="Proteomes" id="UP001489897">
    <property type="component" value="Unassembled WGS sequence"/>
</dbReference>
<feature type="domain" description="Serine aminopeptidase S33" evidence="2">
    <location>
        <begin position="75"/>
        <end position="195"/>
    </location>
</feature>
<dbReference type="InterPro" id="IPR022742">
    <property type="entry name" value="Hydrolase_4"/>
</dbReference>
<dbReference type="SUPFAM" id="SSF53474">
    <property type="entry name" value="alpha/beta-Hydrolases"/>
    <property type="match status" value="1"/>
</dbReference>
<proteinExistence type="predicted"/>
<keyword evidence="1" id="KW-0472">Membrane</keyword>
<dbReference type="Pfam" id="PF12146">
    <property type="entry name" value="Hydrolase_4"/>
    <property type="match status" value="1"/>
</dbReference>
<reference evidence="3 4" key="1">
    <citation type="submission" date="2024-01" db="EMBL/GenBank/DDBJ databases">
        <title>The diversity of rhizobia nodulating Mimosa spp. in eleven states of Brazil covering several biomes is determined by host plant, location, and edaphic factors.</title>
        <authorList>
            <person name="Rouws L."/>
            <person name="Barauna A."/>
            <person name="Beukes C."/>
            <person name="De Faria S.M."/>
            <person name="Gross E."/>
            <person name="Dos Reis Junior F.B."/>
            <person name="Simon M."/>
            <person name="Maluk M."/>
            <person name="Odee D.W."/>
            <person name="Kenicer G."/>
            <person name="Young J.P.W."/>
            <person name="Reis V.M."/>
            <person name="Zilli J."/>
            <person name="James E.K."/>
        </authorList>
    </citation>
    <scope>NUCLEOTIDE SEQUENCE [LARGE SCALE GENOMIC DNA]</scope>
    <source>
        <strain evidence="3 4">JPY167</strain>
    </source>
</reference>
<feature type="transmembrane region" description="Helical" evidence="1">
    <location>
        <begin position="6"/>
        <end position="28"/>
    </location>
</feature>
<dbReference type="Gene3D" id="3.40.50.1820">
    <property type="entry name" value="alpha/beta hydrolase"/>
    <property type="match status" value="1"/>
</dbReference>
<accession>A0ABU9S299</accession>
<keyword evidence="1" id="KW-0812">Transmembrane</keyword>
<organism evidence="3 4">
    <name type="scientific">Paraburkholderia ferrariae</name>
    <dbReference type="NCBI Taxonomy" id="386056"/>
    <lineage>
        <taxon>Bacteria</taxon>
        <taxon>Pseudomonadati</taxon>
        <taxon>Pseudomonadota</taxon>
        <taxon>Betaproteobacteria</taxon>
        <taxon>Burkholderiales</taxon>
        <taxon>Burkholderiaceae</taxon>
        <taxon>Paraburkholderia</taxon>
    </lineage>
</organism>
<dbReference type="PANTHER" id="PTHR12277:SF79">
    <property type="entry name" value="XAA-PRO DIPEPTIDYL-PEPTIDASE-RELATED"/>
    <property type="match status" value="1"/>
</dbReference>
<dbReference type="GO" id="GO:0016787">
    <property type="term" value="F:hydrolase activity"/>
    <property type="evidence" value="ECO:0007669"/>
    <property type="project" value="UniProtKB-KW"/>
</dbReference>
<comment type="caution">
    <text evidence="3">The sequence shown here is derived from an EMBL/GenBank/DDBJ whole genome shotgun (WGS) entry which is preliminary data.</text>
</comment>
<evidence type="ECO:0000259" key="2">
    <source>
        <dbReference type="Pfam" id="PF12146"/>
    </source>
</evidence>
<name>A0ABU9S299_9BURK</name>
<evidence type="ECO:0000256" key="1">
    <source>
        <dbReference type="SAM" id="Phobius"/>
    </source>
</evidence>